<reference evidence="10 11" key="1">
    <citation type="submission" date="2019-09" db="EMBL/GenBank/DDBJ databases">
        <title>Arenimonas chukotkensis sp. nov., a bacterium isolated from Chukotka hot spring, Arctic region, Russia.</title>
        <authorList>
            <person name="Zayulina K.S."/>
            <person name="Prokofeva M.I."/>
            <person name="Elcheninov A.G."/>
            <person name="Novikov A."/>
            <person name="Kochetkova T.V."/>
            <person name="Kublanov I.V."/>
        </authorList>
    </citation>
    <scope>NUCLEOTIDE SEQUENCE [LARGE SCALE GENOMIC DNA]</scope>
    <source>
        <strain evidence="10 11">3729k</strain>
    </source>
</reference>
<evidence type="ECO:0000256" key="5">
    <source>
        <dbReference type="ARBA" id="ARBA00022827"/>
    </source>
</evidence>
<sequence>MGEIPAVSGPDFGLGVALADIPDDGVLAGHVEGTPVLLARLADGLHAVSGSCSHYGAPLSEGLRVGEEIRCPWHHACFSLRSGQALKAPAFASLDRWQVQTVAGRVFVREHAPAPAAGPAFSAADRKPRRIVLVGGGAAAFAAAERLRALGFDGALDLLSADDSPPCDRPNLSKDYLAGTAPEDWIPLRPPSFYAERDIRLHLDCEVAALDPARRRVSTRAGRDFAYDALLLAPGAEPRRLPLPGFDRPEVHVLRSLADARALIAAASGARRIALVGAGFIGLEAAAALRTRGLGVHVIAPETLPLAGLLGEDLARHLLDLHGQQGVTFHLDCRPTGFDGRWLGLSDGRRLEVDLVLLGVGVNPRTALAQAAGLAVDDGILVDARLRTSAAGVFAAGDVARYPHAGGTARVEHWVHAQRQGQVAAANMLGGEQAFDDPPFFWTHHYGTDLRYLGHGKGWTEAVMDGSPASDRCLVRYLRDGRLLAAAAIGRDRELLAIEAELRRPA</sequence>
<dbReference type="SUPFAM" id="SSF55424">
    <property type="entry name" value="FAD/NAD-linked reductases, dimerisation (C-terminal) domain"/>
    <property type="match status" value="1"/>
</dbReference>
<dbReference type="RefSeq" id="WP_149861316.1">
    <property type="nucleotide sequence ID" value="NZ_VUOD01000011.1"/>
</dbReference>
<dbReference type="PANTHER" id="PTHR43557">
    <property type="entry name" value="APOPTOSIS-INDUCING FACTOR 1"/>
    <property type="match status" value="1"/>
</dbReference>
<keyword evidence="8" id="KW-0411">Iron-sulfur</keyword>
<dbReference type="PRINTS" id="PR00411">
    <property type="entry name" value="PNDRDTASEI"/>
</dbReference>
<dbReference type="SUPFAM" id="SSF50022">
    <property type="entry name" value="ISP domain"/>
    <property type="match status" value="1"/>
</dbReference>
<keyword evidence="11" id="KW-1185">Reference proteome</keyword>
<dbReference type="InterPro" id="IPR036922">
    <property type="entry name" value="Rieske_2Fe-2S_sf"/>
</dbReference>
<dbReference type="PANTHER" id="PTHR43557:SF2">
    <property type="entry name" value="RIESKE DOMAIN-CONTAINING PROTEIN-RELATED"/>
    <property type="match status" value="1"/>
</dbReference>
<dbReference type="GO" id="GO:0051537">
    <property type="term" value="F:2 iron, 2 sulfur cluster binding"/>
    <property type="evidence" value="ECO:0007669"/>
    <property type="project" value="UniProtKB-KW"/>
</dbReference>
<keyword evidence="7" id="KW-0408">Iron</keyword>
<dbReference type="Pfam" id="PF00355">
    <property type="entry name" value="Rieske"/>
    <property type="match status" value="1"/>
</dbReference>
<keyword evidence="6" id="KW-0560">Oxidoreductase</keyword>
<evidence type="ECO:0000256" key="6">
    <source>
        <dbReference type="ARBA" id="ARBA00023002"/>
    </source>
</evidence>
<dbReference type="Gene3D" id="2.102.10.10">
    <property type="entry name" value="Rieske [2Fe-2S] iron-sulphur domain"/>
    <property type="match status" value="1"/>
</dbReference>
<evidence type="ECO:0000259" key="9">
    <source>
        <dbReference type="PROSITE" id="PS51296"/>
    </source>
</evidence>
<dbReference type="Gene3D" id="3.50.50.60">
    <property type="entry name" value="FAD/NAD(P)-binding domain"/>
    <property type="match status" value="2"/>
</dbReference>
<evidence type="ECO:0000256" key="4">
    <source>
        <dbReference type="ARBA" id="ARBA00022723"/>
    </source>
</evidence>
<name>A0A5B2Z7W7_9GAMM</name>
<organism evidence="10 11">
    <name type="scientific">Arenimonas fontis</name>
    <dbReference type="NCBI Taxonomy" id="2608255"/>
    <lineage>
        <taxon>Bacteria</taxon>
        <taxon>Pseudomonadati</taxon>
        <taxon>Pseudomonadota</taxon>
        <taxon>Gammaproteobacteria</taxon>
        <taxon>Lysobacterales</taxon>
        <taxon>Lysobacteraceae</taxon>
        <taxon>Arenimonas</taxon>
    </lineage>
</organism>
<keyword evidence="4" id="KW-0479">Metal-binding</keyword>
<dbReference type="InterPro" id="IPR023753">
    <property type="entry name" value="FAD/NAD-binding_dom"/>
</dbReference>
<reference evidence="10 11" key="2">
    <citation type="submission" date="2019-09" db="EMBL/GenBank/DDBJ databases">
        <authorList>
            <person name="Mazur A."/>
        </authorList>
    </citation>
    <scope>NUCLEOTIDE SEQUENCE [LARGE SCALE GENOMIC DNA]</scope>
    <source>
        <strain evidence="10 11">3729k</strain>
    </source>
</reference>
<evidence type="ECO:0000313" key="10">
    <source>
        <dbReference type="EMBL" id="KAA2284059.1"/>
    </source>
</evidence>
<keyword evidence="5" id="KW-0274">FAD</keyword>
<dbReference type="PROSITE" id="PS51296">
    <property type="entry name" value="RIESKE"/>
    <property type="match status" value="1"/>
</dbReference>
<dbReference type="InterPro" id="IPR050446">
    <property type="entry name" value="FAD-oxidoreductase/Apoptosis"/>
</dbReference>
<dbReference type="Gene3D" id="3.30.390.30">
    <property type="match status" value="1"/>
</dbReference>
<feature type="domain" description="Rieske" evidence="9">
    <location>
        <begin position="13"/>
        <end position="108"/>
    </location>
</feature>
<dbReference type="GO" id="GO:0016651">
    <property type="term" value="F:oxidoreductase activity, acting on NAD(P)H"/>
    <property type="evidence" value="ECO:0007669"/>
    <property type="project" value="TreeGrafter"/>
</dbReference>
<gene>
    <name evidence="10" type="ORF">F0415_11240</name>
</gene>
<evidence type="ECO:0000256" key="1">
    <source>
        <dbReference type="ARBA" id="ARBA00001974"/>
    </source>
</evidence>
<dbReference type="SUPFAM" id="SSF51905">
    <property type="entry name" value="FAD/NAD(P)-binding domain"/>
    <property type="match status" value="2"/>
</dbReference>
<dbReference type="GO" id="GO:0046872">
    <property type="term" value="F:metal ion binding"/>
    <property type="evidence" value="ECO:0007669"/>
    <property type="project" value="UniProtKB-KW"/>
</dbReference>
<dbReference type="EMBL" id="VUOD01000011">
    <property type="protein sequence ID" value="KAA2284059.1"/>
    <property type="molecule type" value="Genomic_DNA"/>
</dbReference>
<dbReference type="AlphaFoldDB" id="A0A5B2Z7W7"/>
<keyword evidence="3" id="KW-0001">2Fe-2S</keyword>
<accession>A0A5B2Z7W7</accession>
<evidence type="ECO:0000256" key="8">
    <source>
        <dbReference type="ARBA" id="ARBA00023014"/>
    </source>
</evidence>
<dbReference type="InterPro" id="IPR017941">
    <property type="entry name" value="Rieske_2Fe-2S"/>
</dbReference>
<dbReference type="GO" id="GO:0005737">
    <property type="term" value="C:cytoplasm"/>
    <property type="evidence" value="ECO:0007669"/>
    <property type="project" value="TreeGrafter"/>
</dbReference>
<evidence type="ECO:0000256" key="3">
    <source>
        <dbReference type="ARBA" id="ARBA00022714"/>
    </source>
</evidence>
<evidence type="ECO:0000256" key="2">
    <source>
        <dbReference type="ARBA" id="ARBA00022630"/>
    </source>
</evidence>
<dbReference type="InterPro" id="IPR036188">
    <property type="entry name" value="FAD/NAD-bd_sf"/>
</dbReference>
<dbReference type="Pfam" id="PF07992">
    <property type="entry name" value="Pyr_redox_2"/>
    <property type="match status" value="1"/>
</dbReference>
<dbReference type="InterPro" id="IPR016156">
    <property type="entry name" value="FAD/NAD-linked_Rdtase_dimer_sf"/>
</dbReference>
<dbReference type="Pfam" id="PF14759">
    <property type="entry name" value="Reductase_C"/>
    <property type="match status" value="1"/>
</dbReference>
<keyword evidence="2" id="KW-0285">Flavoprotein</keyword>
<evidence type="ECO:0000313" key="11">
    <source>
        <dbReference type="Proteomes" id="UP000322165"/>
    </source>
</evidence>
<dbReference type="Proteomes" id="UP000322165">
    <property type="component" value="Unassembled WGS sequence"/>
</dbReference>
<comment type="cofactor">
    <cofactor evidence="1">
        <name>FAD</name>
        <dbReference type="ChEBI" id="CHEBI:57692"/>
    </cofactor>
</comment>
<dbReference type="InterPro" id="IPR028202">
    <property type="entry name" value="Reductase_C"/>
</dbReference>
<proteinExistence type="predicted"/>
<comment type="caution">
    <text evidence="10">The sequence shown here is derived from an EMBL/GenBank/DDBJ whole genome shotgun (WGS) entry which is preliminary data.</text>
</comment>
<protein>
    <submittedName>
        <fullName evidence="10">Rieske 2Fe-2S domain-containing protein</fullName>
    </submittedName>
</protein>
<dbReference type="PRINTS" id="PR00368">
    <property type="entry name" value="FADPNR"/>
</dbReference>
<evidence type="ECO:0000256" key="7">
    <source>
        <dbReference type="ARBA" id="ARBA00023004"/>
    </source>
</evidence>